<organism evidence="3 4">
    <name type="scientific">Hyaloperonospora arabidopsidis (strain Emoy2)</name>
    <name type="common">Downy mildew agent</name>
    <name type="synonym">Peronospora arabidopsidis</name>
    <dbReference type="NCBI Taxonomy" id="559515"/>
    <lineage>
        <taxon>Eukaryota</taxon>
        <taxon>Sar</taxon>
        <taxon>Stramenopiles</taxon>
        <taxon>Oomycota</taxon>
        <taxon>Peronosporomycetes</taxon>
        <taxon>Peronosporales</taxon>
        <taxon>Peronosporaceae</taxon>
        <taxon>Hyaloperonospora</taxon>
    </lineage>
</organism>
<sequence length="398" mass="43667">MDDERVVLLGLIQKRQGVDNCSPYVSKAGGTPAPSEAANLTCANCSKGLFLVAQVYAPIETDRTLYVFGCNSVSCTEVSGSWRVLRDQVEPMKETLAWTEVETVTEEMDKVKLAWGAESDDSDWSDDNNDDGLDSGSGAADLVDLEALLQQRDEAIPTTAATTRPTVVPEKTPQPKESVSSDGGNVFPALLIEVVDEPFEAATTRHDFAHEKELLEKYIQAEEEEQSSEGRDLRHVLTHAKKKSGTVQSTGSASTGESYEKTPAEQRHLLRFQERISRCPLQCLRYDYGGDPLWPVVEPRGLKVPPCPGCGQERLFEMQLTPTINYFLQVDKYAVEANSASLQQHQTPSNLHRTTADGPKAVVPSSAMDWLSLIVYSCSASCSASHEEFIYVVPSPTC</sequence>
<feature type="region of interest" description="Disordered" evidence="1">
    <location>
        <begin position="156"/>
        <end position="182"/>
    </location>
</feature>
<dbReference type="HOGENOM" id="CLU_034893_0_0_1"/>
<dbReference type="EnsemblProtists" id="HpaT801282">
    <property type="protein sequence ID" value="HpaP801282"/>
    <property type="gene ID" value="HpaG801282"/>
</dbReference>
<accession>M4B4T2</accession>
<name>M4B4T2_HYAAE</name>
<dbReference type="OMA" id="MPGPWAD"/>
<dbReference type="STRING" id="559515.M4B4T2"/>
<evidence type="ECO:0000313" key="3">
    <source>
        <dbReference type="EnsemblProtists" id="HpaP801282"/>
    </source>
</evidence>
<feature type="region of interest" description="Disordered" evidence="1">
    <location>
        <begin position="115"/>
        <end position="137"/>
    </location>
</feature>
<feature type="compositionally biased region" description="Acidic residues" evidence="1">
    <location>
        <begin position="118"/>
        <end position="133"/>
    </location>
</feature>
<feature type="compositionally biased region" description="Low complexity" evidence="1">
    <location>
        <begin position="157"/>
        <end position="169"/>
    </location>
</feature>
<reference evidence="3" key="2">
    <citation type="submission" date="2015-06" db="UniProtKB">
        <authorList>
            <consortium name="EnsemblProtists"/>
        </authorList>
    </citation>
    <scope>IDENTIFICATION</scope>
    <source>
        <strain evidence="3">Emoy2</strain>
    </source>
</reference>
<evidence type="ECO:0000313" key="4">
    <source>
        <dbReference type="Proteomes" id="UP000011713"/>
    </source>
</evidence>
<dbReference type="EMBL" id="JH598325">
    <property type="status" value="NOT_ANNOTATED_CDS"/>
    <property type="molecule type" value="Genomic_DNA"/>
</dbReference>
<dbReference type="GO" id="GO:0005737">
    <property type="term" value="C:cytoplasm"/>
    <property type="evidence" value="ECO:0007669"/>
    <property type="project" value="InterPro"/>
</dbReference>
<feature type="domain" description="Programmed cell death protein 2 C-terminal" evidence="2">
    <location>
        <begin position="269"/>
        <end position="386"/>
    </location>
</feature>
<dbReference type="AlphaFoldDB" id="M4B4T2"/>
<protein>
    <recommendedName>
        <fullName evidence="2">Programmed cell death protein 2 C-terminal domain-containing protein</fullName>
    </recommendedName>
</protein>
<dbReference type="Proteomes" id="UP000011713">
    <property type="component" value="Unassembled WGS sequence"/>
</dbReference>
<proteinExistence type="predicted"/>
<evidence type="ECO:0000256" key="1">
    <source>
        <dbReference type="SAM" id="MobiDB-lite"/>
    </source>
</evidence>
<keyword evidence="4" id="KW-1185">Reference proteome</keyword>
<dbReference type="PANTHER" id="PTHR46421">
    <property type="entry name" value="PROGRAMMED CELL DEATH PROTEIN 2-LIKE"/>
    <property type="match status" value="1"/>
</dbReference>
<dbReference type="VEuPathDB" id="FungiDB:HpaG801282"/>
<dbReference type="InterPro" id="IPR052815">
    <property type="entry name" value="PDCD2-like_regulator"/>
</dbReference>
<dbReference type="InterPro" id="IPR007320">
    <property type="entry name" value="PDCD2_C"/>
</dbReference>
<reference evidence="4" key="1">
    <citation type="journal article" date="2010" name="Science">
        <title>Signatures of adaptation to obligate biotrophy in the Hyaloperonospora arabidopsidis genome.</title>
        <authorList>
            <person name="Baxter L."/>
            <person name="Tripathy S."/>
            <person name="Ishaque N."/>
            <person name="Boot N."/>
            <person name="Cabral A."/>
            <person name="Kemen E."/>
            <person name="Thines M."/>
            <person name="Ah-Fong A."/>
            <person name="Anderson R."/>
            <person name="Badejoko W."/>
            <person name="Bittner-Eddy P."/>
            <person name="Boore J.L."/>
            <person name="Chibucos M.C."/>
            <person name="Coates M."/>
            <person name="Dehal P."/>
            <person name="Delehaunty K."/>
            <person name="Dong S."/>
            <person name="Downton P."/>
            <person name="Dumas B."/>
            <person name="Fabro G."/>
            <person name="Fronick C."/>
            <person name="Fuerstenberg S.I."/>
            <person name="Fulton L."/>
            <person name="Gaulin E."/>
            <person name="Govers F."/>
            <person name="Hughes L."/>
            <person name="Humphray S."/>
            <person name="Jiang R.H."/>
            <person name="Judelson H."/>
            <person name="Kamoun S."/>
            <person name="Kyung K."/>
            <person name="Meijer H."/>
            <person name="Minx P."/>
            <person name="Morris P."/>
            <person name="Nelson J."/>
            <person name="Phuntumart V."/>
            <person name="Qutob D."/>
            <person name="Rehmany A."/>
            <person name="Rougon-Cardoso A."/>
            <person name="Ryden P."/>
            <person name="Torto-Alalibo T."/>
            <person name="Studholme D."/>
            <person name="Wang Y."/>
            <person name="Win J."/>
            <person name="Wood J."/>
            <person name="Clifton S.W."/>
            <person name="Rogers J."/>
            <person name="Van den Ackerveken G."/>
            <person name="Jones J.D."/>
            <person name="McDowell J.M."/>
            <person name="Beynon J."/>
            <person name="Tyler B.M."/>
        </authorList>
    </citation>
    <scope>NUCLEOTIDE SEQUENCE [LARGE SCALE GENOMIC DNA]</scope>
    <source>
        <strain evidence="4">Emoy2</strain>
    </source>
</reference>
<evidence type="ECO:0000259" key="2">
    <source>
        <dbReference type="Pfam" id="PF04194"/>
    </source>
</evidence>
<feature type="region of interest" description="Disordered" evidence="1">
    <location>
        <begin position="240"/>
        <end position="262"/>
    </location>
</feature>
<dbReference type="InParanoid" id="M4B4T2"/>
<feature type="compositionally biased region" description="Polar residues" evidence="1">
    <location>
        <begin position="245"/>
        <end position="257"/>
    </location>
</feature>
<dbReference type="Pfam" id="PF04194">
    <property type="entry name" value="PDCD2_C"/>
    <property type="match status" value="1"/>
</dbReference>
<dbReference type="PANTHER" id="PTHR46421:SF1">
    <property type="entry name" value="PROGRAMMED CELL DEATH PROTEIN 2-LIKE"/>
    <property type="match status" value="1"/>
</dbReference>
<dbReference type="eggNOG" id="KOG2061">
    <property type="taxonomic scope" value="Eukaryota"/>
</dbReference>